<evidence type="ECO:0000256" key="1">
    <source>
        <dbReference type="SAM" id="Coils"/>
    </source>
</evidence>
<dbReference type="InterPro" id="IPR011006">
    <property type="entry name" value="CheY-like_superfamily"/>
</dbReference>
<name>A0ABS1L9G9_9ACTN</name>
<accession>A0ABS1L9G9</accession>
<evidence type="ECO:0000259" key="2">
    <source>
        <dbReference type="PROSITE" id="PS50921"/>
    </source>
</evidence>
<dbReference type="Pfam" id="PF03861">
    <property type="entry name" value="ANTAR"/>
    <property type="match status" value="1"/>
</dbReference>
<dbReference type="InterPro" id="IPR036388">
    <property type="entry name" value="WH-like_DNA-bd_sf"/>
</dbReference>
<feature type="domain" description="ANTAR" evidence="2">
    <location>
        <begin position="19"/>
        <end position="80"/>
    </location>
</feature>
<comment type="caution">
    <text evidence="3">The sequence shown here is derived from an EMBL/GenBank/DDBJ whole genome shotgun (WGS) entry which is preliminary data.</text>
</comment>
<sequence>MVPVEEPGDAQAPSVEASLAEAEQEIKQLQEALDSRLVIGQAEGILMASFGVDPDQAIAYLKRVSSVTNRKVIEIAAEIVETKQLPAVDGER</sequence>
<proteinExistence type="predicted"/>
<dbReference type="PROSITE" id="PS50921">
    <property type="entry name" value="ANTAR"/>
    <property type="match status" value="1"/>
</dbReference>
<protein>
    <submittedName>
        <fullName evidence="3">ANTAR domain-containing protein</fullName>
    </submittedName>
</protein>
<dbReference type="InterPro" id="IPR005561">
    <property type="entry name" value="ANTAR"/>
</dbReference>
<organism evidence="3 4">
    <name type="scientific">Nocardioides baculatus</name>
    <dbReference type="NCBI Taxonomy" id="2801337"/>
    <lineage>
        <taxon>Bacteria</taxon>
        <taxon>Bacillati</taxon>
        <taxon>Actinomycetota</taxon>
        <taxon>Actinomycetes</taxon>
        <taxon>Propionibacteriales</taxon>
        <taxon>Nocardioidaceae</taxon>
        <taxon>Nocardioides</taxon>
    </lineage>
</organism>
<gene>
    <name evidence="3" type="ORF">JI751_11985</name>
</gene>
<evidence type="ECO:0000313" key="3">
    <source>
        <dbReference type="EMBL" id="MBL0748331.1"/>
    </source>
</evidence>
<keyword evidence="4" id="KW-1185">Reference proteome</keyword>
<dbReference type="SMART" id="SM01012">
    <property type="entry name" value="ANTAR"/>
    <property type="match status" value="1"/>
</dbReference>
<dbReference type="Gene3D" id="1.10.10.10">
    <property type="entry name" value="Winged helix-like DNA-binding domain superfamily/Winged helix DNA-binding domain"/>
    <property type="match status" value="1"/>
</dbReference>
<keyword evidence="1" id="KW-0175">Coiled coil</keyword>
<dbReference type="SUPFAM" id="SSF52172">
    <property type="entry name" value="CheY-like"/>
    <property type="match status" value="1"/>
</dbReference>
<feature type="coiled-coil region" evidence="1">
    <location>
        <begin position="12"/>
        <end position="39"/>
    </location>
</feature>
<dbReference type="EMBL" id="JAERSG010000003">
    <property type="protein sequence ID" value="MBL0748331.1"/>
    <property type="molecule type" value="Genomic_DNA"/>
</dbReference>
<dbReference type="RefSeq" id="WP_201936468.1">
    <property type="nucleotide sequence ID" value="NZ_JAERSG010000003.1"/>
</dbReference>
<reference evidence="3 4" key="1">
    <citation type="submission" date="2021-01" db="EMBL/GenBank/DDBJ databases">
        <title>Genome seq and assembly of Nocardiodes sp. G10.</title>
        <authorList>
            <person name="Chhetri G."/>
        </authorList>
    </citation>
    <scope>NUCLEOTIDE SEQUENCE [LARGE SCALE GENOMIC DNA]</scope>
    <source>
        <strain evidence="3 4">G10</strain>
    </source>
</reference>
<dbReference type="Proteomes" id="UP000636918">
    <property type="component" value="Unassembled WGS sequence"/>
</dbReference>
<evidence type="ECO:0000313" key="4">
    <source>
        <dbReference type="Proteomes" id="UP000636918"/>
    </source>
</evidence>